<feature type="domain" description="AB hydrolase-1" evidence="21">
    <location>
        <begin position="67"/>
        <end position="206"/>
    </location>
</feature>
<keyword evidence="1" id="KW-0456">Lyase</keyword>
<comment type="catalytic activity">
    <reaction evidence="10">
        <text>2-methylpropanal + hydrogen cyanide = (2S)-2-hydroxy-3-methylbutanenitrile</text>
        <dbReference type="Rhea" id="RHEA:77403"/>
        <dbReference type="ChEBI" id="CHEBI:18407"/>
        <dbReference type="ChEBI" id="CHEBI:48943"/>
        <dbReference type="ChEBI" id="CHEBI:197354"/>
    </reaction>
</comment>
<comment type="catalytic activity">
    <reaction evidence="9">
        <text>acrolein + hydrogen cyanide = (2S)-2-hydroxybut-3-enenitrile</text>
        <dbReference type="Rhea" id="RHEA:77411"/>
        <dbReference type="ChEBI" id="CHEBI:15368"/>
        <dbReference type="ChEBI" id="CHEBI:18407"/>
        <dbReference type="ChEBI" id="CHEBI:197356"/>
    </reaction>
</comment>
<dbReference type="GO" id="GO:0080032">
    <property type="term" value="F:methyl jasmonate esterase activity"/>
    <property type="evidence" value="ECO:0007669"/>
    <property type="project" value="TreeGrafter"/>
</dbReference>
<evidence type="ECO:0000256" key="12">
    <source>
        <dbReference type="ARBA" id="ARBA00052600"/>
    </source>
</evidence>
<evidence type="ECO:0000256" key="13">
    <source>
        <dbReference type="ARBA" id="ARBA00052609"/>
    </source>
</evidence>
<evidence type="ECO:0000256" key="17">
    <source>
        <dbReference type="ARBA" id="ARBA00069221"/>
    </source>
</evidence>
<evidence type="ECO:0000256" key="11">
    <source>
        <dbReference type="ARBA" id="ARBA00052511"/>
    </source>
</evidence>
<evidence type="ECO:0000256" key="7">
    <source>
        <dbReference type="ARBA" id="ARBA00051647"/>
    </source>
</evidence>
<dbReference type="Gene3D" id="3.40.50.1820">
    <property type="entry name" value="alpha/beta hydrolase"/>
    <property type="match status" value="1"/>
</dbReference>
<comment type="catalytic activity">
    <reaction evidence="4">
        <text>2-hydroxy-2-methylpropanenitrile = acetone + hydrogen cyanide</text>
        <dbReference type="Rhea" id="RHEA:11932"/>
        <dbReference type="ChEBI" id="CHEBI:15347"/>
        <dbReference type="ChEBI" id="CHEBI:15348"/>
        <dbReference type="ChEBI" id="CHEBI:18407"/>
    </reaction>
    <physiologicalReaction direction="left-to-right" evidence="4">
        <dbReference type="Rhea" id="RHEA:11933"/>
    </physiologicalReaction>
</comment>
<evidence type="ECO:0000256" key="14">
    <source>
        <dbReference type="ARBA" id="ARBA00052826"/>
    </source>
</evidence>
<evidence type="ECO:0000313" key="22">
    <source>
        <dbReference type="EMBL" id="KAH8508448.1"/>
    </source>
</evidence>
<evidence type="ECO:0000256" key="19">
    <source>
        <dbReference type="ARBA" id="ARBA00078291"/>
    </source>
</evidence>
<evidence type="ECO:0000256" key="15">
    <source>
        <dbReference type="ARBA" id="ARBA00060885"/>
    </source>
</evidence>
<accession>A0A8T2YTG2</accession>
<dbReference type="InterPro" id="IPR029058">
    <property type="entry name" value="AB_hydrolase_fold"/>
</dbReference>
<dbReference type="GO" id="GO:0009694">
    <property type="term" value="P:jasmonic acid metabolic process"/>
    <property type="evidence" value="ECO:0007669"/>
    <property type="project" value="TreeGrafter"/>
</dbReference>
<keyword evidence="23" id="KW-1185">Reference proteome</keyword>
<evidence type="ECO:0000256" key="16">
    <source>
        <dbReference type="ARBA" id="ARBA00066572"/>
    </source>
</evidence>
<evidence type="ECO:0000256" key="4">
    <source>
        <dbReference type="ARBA" id="ARBA00050262"/>
    </source>
</evidence>
<evidence type="ECO:0000256" key="18">
    <source>
        <dbReference type="ARBA" id="ARBA00076040"/>
    </source>
</evidence>
<organism evidence="22 23">
    <name type="scientific">Populus deltoides</name>
    <name type="common">Eastern poplar</name>
    <name type="synonym">Eastern cottonwood</name>
    <dbReference type="NCBI Taxonomy" id="3696"/>
    <lineage>
        <taxon>Eukaryota</taxon>
        <taxon>Viridiplantae</taxon>
        <taxon>Streptophyta</taxon>
        <taxon>Embryophyta</taxon>
        <taxon>Tracheophyta</taxon>
        <taxon>Spermatophyta</taxon>
        <taxon>Magnoliopsida</taxon>
        <taxon>eudicotyledons</taxon>
        <taxon>Gunneridae</taxon>
        <taxon>Pentapetalae</taxon>
        <taxon>rosids</taxon>
        <taxon>fabids</taxon>
        <taxon>Malpighiales</taxon>
        <taxon>Salicaceae</taxon>
        <taxon>Saliceae</taxon>
        <taxon>Populus</taxon>
    </lineage>
</organism>
<evidence type="ECO:0000256" key="2">
    <source>
        <dbReference type="ARBA" id="ARBA00050104"/>
    </source>
</evidence>
<comment type="catalytic activity">
    <reaction evidence="11">
        <text>3-formylthiophene + hydrogen cyanide = (2S)-2-hydroxy-2-(thiophen-3-yl)acetonitrile</text>
        <dbReference type="Rhea" id="RHEA:77459"/>
        <dbReference type="ChEBI" id="CHEBI:18407"/>
        <dbReference type="ChEBI" id="CHEBI:87611"/>
        <dbReference type="ChEBI" id="CHEBI:197333"/>
    </reaction>
</comment>
<comment type="caution">
    <text evidence="22">The sequence shown here is derived from an EMBL/GenBank/DDBJ whole genome shotgun (WGS) entry which is preliminary data.</text>
</comment>
<comment type="catalytic activity">
    <reaction evidence="13">
        <text>cyclohexanecarbaldehyde + hydrogen cyanide = (2S)-2-cyclohexyl-2-hydroxyacetonitrile</text>
        <dbReference type="Rhea" id="RHEA:77423"/>
        <dbReference type="ChEBI" id="CHEBI:18407"/>
        <dbReference type="ChEBI" id="CHEBI:197359"/>
        <dbReference type="ChEBI" id="CHEBI:197360"/>
    </reaction>
</comment>
<protein>
    <recommendedName>
        <fullName evidence="17">(S)-hydroxynitrile lyase</fullName>
        <ecNumber evidence="16">4.1.2.47</ecNumber>
    </recommendedName>
    <alternativeName>
        <fullName evidence="18">2-hydroxy-2-methylpropanenitrile lyase</fullName>
    </alternativeName>
    <alternativeName>
        <fullName evidence="19">Acetone cyanohydrin lyase</fullName>
    </alternativeName>
    <alternativeName>
        <fullName evidence="20">Hydroxynitrile lyase</fullName>
    </alternativeName>
</protein>
<dbReference type="PANTHER" id="PTHR10992">
    <property type="entry name" value="METHYLESTERASE FAMILY MEMBER"/>
    <property type="match status" value="1"/>
</dbReference>
<dbReference type="EC" id="4.1.2.47" evidence="16"/>
<dbReference type="InterPro" id="IPR000073">
    <property type="entry name" value="AB_hydrolase_1"/>
</dbReference>
<comment type="catalytic activity">
    <reaction evidence="8">
        <text>a disubstituted aliphatic (S)-hydroxynitrile = a ketone + hydrogen cyanide</text>
        <dbReference type="Rhea" id="RHEA:56592"/>
        <dbReference type="ChEBI" id="CHEBI:17087"/>
        <dbReference type="ChEBI" id="CHEBI:18407"/>
        <dbReference type="ChEBI" id="CHEBI:140597"/>
        <dbReference type="EC" id="4.1.2.47"/>
    </reaction>
</comment>
<comment type="catalytic activity">
    <reaction evidence="2">
        <text>4-methoxybenzaldehyde + hydrogen cyanide = (2S)-2-hydroxy-2-(4-methoxyphenyl)acetonitrile</text>
        <dbReference type="Rhea" id="RHEA:77447"/>
        <dbReference type="ChEBI" id="CHEBI:18407"/>
        <dbReference type="ChEBI" id="CHEBI:28235"/>
        <dbReference type="ChEBI" id="CHEBI:197328"/>
    </reaction>
</comment>
<evidence type="ECO:0000259" key="21">
    <source>
        <dbReference type="Pfam" id="PF00561"/>
    </source>
</evidence>
<dbReference type="EMBL" id="JACEGQ020000005">
    <property type="protein sequence ID" value="KAH8508449.1"/>
    <property type="molecule type" value="Genomic_DNA"/>
</dbReference>
<dbReference type="EMBL" id="JACEGQ020000005">
    <property type="protein sequence ID" value="KAH8508452.1"/>
    <property type="molecule type" value="Genomic_DNA"/>
</dbReference>
<comment type="catalytic activity">
    <reaction evidence="12">
        <text>2,2-dimethylpropanal + hydrogen cyanide = (2S)-2-hydroxy-3,3-dimethylbutanenitrile</text>
        <dbReference type="Rhea" id="RHEA:77407"/>
        <dbReference type="ChEBI" id="CHEBI:18407"/>
        <dbReference type="ChEBI" id="CHEBI:141557"/>
        <dbReference type="ChEBI" id="CHEBI:197355"/>
    </reaction>
</comment>
<comment type="similarity">
    <text evidence="15">Belongs to the AB hydrolase superfamily. Hydroxynitrile lyase family.</text>
</comment>
<evidence type="ECO:0000256" key="6">
    <source>
        <dbReference type="ARBA" id="ARBA00050608"/>
    </source>
</evidence>
<evidence type="ECO:0000256" key="3">
    <source>
        <dbReference type="ARBA" id="ARBA00050241"/>
    </source>
</evidence>
<evidence type="ECO:0000313" key="23">
    <source>
        <dbReference type="Proteomes" id="UP000807159"/>
    </source>
</evidence>
<evidence type="ECO:0000256" key="10">
    <source>
        <dbReference type="ARBA" id="ARBA00052033"/>
    </source>
</evidence>
<evidence type="ECO:0000256" key="9">
    <source>
        <dbReference type="ARBA" id="ARBA00051977"/>
    </source>
</evidence>
<evidence type="ECO:0000256" key="5">
    <source>
        <dbReference type="ARBA" id="ARBA00050358"/>
    </source>
</evidence>
<dbReference type="Proteomes" id="UP000807159">
    <property type="component" value="Chromosome 5"/>
</dbReference>
<dbReference type="PANTHER" id="PTHR10992:SF1078">
    <property type="entry name" value="AB HYDROLASE-1 DOMAIN-CONTAINING PROTEIN"/>
    <property type="match status" value="1"/>
</dbReference>
<comment type="catalytic activity">
    <reaction evidence="14">
        <text>an aromatic (S)-hydroxynitrile = an aromatic aldehyde + hydrogen cyanide</text>
        <dbReference type="Rhea" id="RHEA:54660"/>
        <dbReference type="ChEBI" id="CHEBI:18407"/>
        <dbReference type="ChEBI" id="CHEBI:33855"/>
        <dbReference type="ChEBI" id="CHEBI:138306"/>
        <dbReference type="EC" id="4.1.2.47"/>
    </reaction>
</comment>
<evidence type="ECO:0000256" key="20">
    <source>
        <dbReference type="ARBA" id="ARBA00079794"/>
    </source>
</evidence>
<comment type="catalytic activity">
    <reaction evidence="3">
        <text>a monosubstituted aliphatic (S)-hydroxynitrile = an aldehyde + hydrogen cyanide</text>
        <dbReference type="Rhea" id="RHEA:56588"/>
        <dbReference type="ChEBI" id="CHEBI:17478"/>
        <dbReference type="ChEBI" id="CHEBI:18407"/>
        <dbReference type="ChEBI" id="CHEBI:140596"/>
        <dbReference type="EC" id="4.1.2.47"/>
    </reaction>
</comment>
<gene>
    <name evidence="22" type="ORF">H0E87_010534</name>
</gene>
<dbReference type="SUPFAM" id="SSF53474">
    <property type="entry name" value="alpha/beta-Hydrolases"/>
    <property type="match status" value="1"/>
</dbReference>
<dbReference type="AlphaFoldDB" id="A0A8T2YTG2"/>
<dbReference type="GO" id="GO:0080030">
    <property type="term" value="F:methyl indole-3-acetate esterase activity"/>
    <property type="evidence" value="ECO:0007669"/>
    <property type="project" value="TreeGrafter"/>
</dbReference>
<dbReference type="GO" id="GO:0009696">
    <property type="term" value="P:salicylic acid metabolic process"/>
    <property type="evidence" value="ECO:0007669"/>
    <property type="project" value="TreeGrafter"/>
</dbReference>
<proteinExistence type="inferred from homology"/>
<dbReference type="GO" id="GO:0047606">
    <property type="term" value="F:(S)-hydroxynitrile lyase activity"/>
    <property type="evidence" value="ECO:0007669"/>
    <property type="project" value="UniProtKB-EC"/>
</dbReference>
<dbReference type="Pfam" id="PF00561">
    <property type="entry name" value="Abhydrolase_1"/>
    <property type="match status" value="1"/>
</dbReference>
<evidence type="ECO:0000256" key="8">
    <source>
        <dbReference type="ARBA" id="ARBA00051735"/>
    </source>
</evidence>
<reference evidence="22" key="1">
    <citation type="journal article" date="2021" name="J. Hered.">
        <title>Genome Assembly of Salicaceae Populus deltoides (Eastern Cottonwood) I-69 Based on Nanopore Sequencing and Hi-C Technologies.</title>
        <authorList>
            <person name="Bai S."/>
            <person name="Wu H."/>
            <person name="Zhang J."/>
            <person name="Pan Z."/>
            <person name="Zhao W."/>
            <person name="Li Z."/>
            <person name="Tong C."/>
        </authorList>
    </citation>
    <scope>NUCLEOTIDE SEQUENCE</scope>
    <source>
        <tissue evidence="22">Leaf</tissue>
    </source>
</reference>
<comment type="catalytic activity">
    <reaction evidence="7">
        <text>butan-2-one + hydrogen cyanide = 2-hydroxy-2-methylbutanenitrile</text>
        <dbReference type="Rhea" id="RHEA:77467"/>
        <dbReference type="ChEBI" id="CHEBI:18407"/>
        <dbReference type="ChEBI" id="CHEBI:28398"/>
        <dbReference type="ChEBI" id="CHEBI:60954"/>
    </reaction>
    <physiologicalReaction direction="right-to-left" evidence="7">
        <dbReference type="Rhea" id="RHEA:77469"/>
    </physiologicalReaction>
</comment>
<comment type="catalytic activity">
    <reaction evidence="5">
        <text>benzaldehyde + hydrogen cyanide = (S)-mandelonitrile</text>
        <dbReference type="Rhea" id="RHEA:77427"/>
        <dbReference type="ChEBI" id="CHEBI:17169"/>
        <dbReference type="ChEBI" id="CHEBI:18407"/>
        <dbReference type="ChEBI" id="CHEBI:36941"/>
    </reaction>
</comment>
<sequence>MESHPCLARVCPVRPGHGSTRFSRVVAPAGLLTNRNRSTRRTGPGLIAMVSNHSIKRMGEVNNQKQHFVLIHGSVGGAWVWYKVKPRLEEAGHRVTALDMAASGLNTQKIEEVRTFDQYNEPLMEFMAKLPENEKVVLVGHSLGGLNLAFAMEKFPEKVSLAVFLTAILPDTVHRPSYMLEKYSEIGPRDEEWQDTLFSFHGTPEEPHTCVHMGCEFMKCKPFHLSSAEDLALQMLLNRPGSMFVESLSKAKKFTDERYGSVPRVYIVCTEDLMMCASFQRWMIEQNGVKEVMEIPADHVPVFSTPAELCHSILELARKHS</sequence>
<dbReference type="FunFam" id="3.40.50.1820:FF:000051">
    <property type="entry name" value="(S)-hydroxynitrile lyase"/>
    <property type="match status" value="1"/>
</dbReference>
<dbReference type="InterPro" id="IPR045889">
    <property type="entry name" value="MES/HNL"/>
</dbReference>
<dbReference type="GO" id="GO:0080031">
    <property type="term" value="F:methyl salicylate esterase activity"/>
    <property type="evidence" value="ECO:0007669"/>
    <property type="project" value="TreeGrafter"/>
</dbReference>
<evidence type="ECO:0000256" key="1">
    <source>
        <dbReference type="ARBA" id="ARBA00023239"/>
    </source>
</evidence>
<name>A0A8T2YTG2_POPDE</name>
<comment type="catalytic activity">
    <reaction evidence="6">
        <text>formylthiophene + hydrogen cyanide = (2R)-2-hydroxy-2-(thiophen-2-yl)acetonitrile</text>
        <dbReference type="Rhea" id="RHEA:77455"/>
        <dbReference type="ChEBI" id="CHEBI:18407"/>
        <dbReference type="ChEBI" id="CHEBI:87301"/>
        <dbReference type="ChEBI" id="CHEBI:197332"/>
    </reaction>
</comment>
<dbReference type="EMBL" id="JACEGQ020000005">
    <property type="protein sequence ID" value="KAH8508448.1"/>
    <property type="molecule type" value="Genomic_DNA"/>
</dbReference>